<name>A0A3N0DVA3_9ACTN</name>
<sequence length="301" mass="32326">MWQPDPAWTALPAGGGPATVGVWRGEHEGTAAIVKRLRRPGPDETLLEDRTHAGYWRREAEVALHPEVVDGPGLVPPRYLRVEEDTDGVTVWATEVVAEPPPSLFVARALGRFAGESVTPPAWAARRTLTDRLGFAEARGGWPTLGRTTLADVADTLWSRRGSWLARRDEGPAGRLHGDAVPANFVAGRGEDVVAVDWQGFGFGPIGTDLGYYALSAREDFEVLLDAYLGGIAESGASLDKDAVRTAASVMAVYTVFSRAEWALSRVAPGEGALAGKFKHPSVAPHLRALQRQAPQIEALL</sequence>
<reference evidence="2 3" key="1">
    <citation type="submission" date="2018-11" db="EMBL/GenBank/DDBJ databases">
        <authorList>
            <person name="Li F."/>
        </authorList>
    </citation>
    <scope>NUCLEOTIDE SEQUENCE [LARGE SCALE GENOMIC DNA]</scope>
    <source>
        <strain evidence="2 3">KIS18-7</strain>
    </source>
</reference>
<accession>A0A3N0DVA3</accession>
<evidence type="ECO:0000313" key="3">
    <source>
        <dbReference type="Proteomes" id="UP000277094"/>
    </source>
</evidence>
<evidence type="ECO:0000313" key="2">
    <source>
        <dbReference type="EMBL" id="RNL79416.1"/>
    </source>
</evidence>
<gene>
    <name evidence="2" type="ORF">EFL95_10535</name>
</gene>
<dbReference type="Gene3D" id="3.90.1200.10">
    <property type="match status" value="1"/>
</dbReference>
<dbReference type="InterPro" id="IPR002575">
    <property type="entry name" value="Aminoglycoside_PTrfase"/>
</dbReference>
<protein>
    <submittedName>
        <fullName evidence="2">Phosphotransferase</fullName>
    </submittedName>
</protein>
<dbReference type="AlphaFoldDB" id="A0A3N0DVA3"/>
<keyword evidence="3" id="KW-1185">Reference proteome</keyword>
<keyword evidence="2" id="KW-0808">Transferase</keyword>
<feature type="domain" description="Aminoglycoside phosphotransferase" evidence="1">
    <location>
        <begin position="65"/>
        <end position="229"/>
    </location>
</feature>
<dbReference type="Pfam" id="PF01636">
    <property type="entry name" value="APH"/>
    <property type="match status" value="1"/>
</dbReference>
<dbReference type="RefSeq" id="WP_123233918.1">
    <property type="nucleotide sequence ID" value="NZ_RJSG01000002.1"/>
</dbReference>
<comment type="caution">
    <text evidence="2">The sequence shown here is derived from an EMBL/GenBank/DDBJ whole genome shotgun (WGS) entry which is preliminary data.</text>
</comment>
<evidence type="ECO:0000259" key="1">
    <source>
        <dbReference type="Pfam" id="PF01636"/>
    </source>
</evidence>
<dbReference type="InterPro" id="IPR011009">
    <property type="entry name" value="Kinase-like_dom_sf"/>
</dbReference>
<organism evidence="2 3">
    <name type="scientific">Nocardioides marmorisolisilvae</name>
    <dbReference type="NCBI Taxonomy" id="1542737"/>
    <lineage>
        <taxon>Bacteria</taxon>
        <taxon>Bacillati</taxon>
        <taxon>Actinomycetota</taxon>
        <taxon>Actinomycetes</taxon>
        <taxon>Propionibacteriales</taxon>
        <taxon>Nocardioidaceae</taxon>
        <taxon>Nocardioides</taxon>
    </lineage>
</organism>
<dbReference type="GO" id="GO:0016740">
    <property type="term" value="F:transferase activity"/>
    <property type="evidence" value="ECO:0007669"/>
    <property type="project" value="UniProtKB-KW"/>
</dbReference>
<dbReference type="OrthoDB" id="3816435at2"/>
<dbReference type="Proteomes" id="UP000277094">
    <property type="component" value="Unassembled WGS sequence"/>
</dbReference>
<dbReference type="SUPFAM" id="SSF56112">
    <property type="entry name" value="Protein kinase-like (PK-like)"/>
    <property type="match status" value="1"/>
</dbReference>
<proteinExistence type="predicted"/>
<dbReference type="EMBL" id="RJSG01000002">
    <property type="protein sequence ID" value="RNL79416.1"/>
    <property type="molecule type" value="Genomic_DNA"/>
</dbReference>